<gene>
    <name evidence="2" type="ORF">BCR33DRAFT_739577</name>
</gene>
<feature type="compositionally biased region" description="Polar residues" evidence="1">
    <location>
        <begin position="108"/>
        <end position="130"/>
    </location>
</feature>
<feature type="compositionally biased region" description="Basic and acidic residues" evidence="1">
    <location>
        <begin position="134"/>
        <end position="177"/>
    </location>
</feature>
<dbReference type="AlphaFoldDB" id="A0A1Y2C3C5"/>
<accession>A0A1Y2C3C5</accession>
<evidence type="ECO:0000313" key="2">
    <source>
        <dbReference type="EMBL" id="ORY41542.1"/>
    </source>
</evidence>
<dbReference type="OrthoDB" id="10302922at2759"/>
<evidence type="ECO:0000256" key="1">
    <source>
        <dbReference type="SAM" id="MobiDB-lite"/>
    </source>
</evidence>
<proteinExistence type="predicted"/>
<name>A0A1Y2C3C5_9FUNG</name>
<dbReference type="EMBL" id="MCGO01000031">
    <property type="protein sequence ID" value="ORY41542.1"/>
    <property type="molecule type" value="Genomic_DNA"/>
</dbReference>
<evidence type="ECO:0000313" key="3">
    <source>
        <dbReference type="Proteomes" id="UP000193642"/>
    </source>
</evidence>
<keyword evidence="3" id="KW-1185">Reference proteome</keyword>
<sequence>MFDSVATAKDHVADAVMKAGLVDAEDIATLTSANGAALATMIEVSQWKRSLNSFQEALKSPQHKKWLGTQMAQYFNQCFHPSAKDETLEEMKNIGARLNSQMLTAQRLNDASSSHFNSQQPYRRNRNFNGQRYRRPDNYNRRTDRVEREERISDRDNGNDRRGRDYRDNRDSREGNRSNRRGGKY</sequence>
<protein>
    <submittedName>
        <fullName evidence="2">Uncharacterized protein</fullName>
    </submittedName>
</protein>
<reference evidence="2 3" key="1">
    <citation type="submission" date="2016-07" db="EMBL/GenBank/DDBJ databases">
        <title>Pervasive Adenine N6-methylation of Active Genes in Fungi.</title>
        <authorList>
            <consortium name="DOE Joint Genome Institute"/>
            <person name="Mondo S.J."/>
            <person name="Dannebaum R.O."/>
            <person name="Kuo R.C."/>
            <person name="Labutti K."/>
            <person name="Haridas S."/>
            <person name="Kuo A."/>
            <person name="Salamov A."/>
            <person name="Ahrendt S.R."/>
            <person name="Lipzen A."/>
            <person name="Sullivan W."/>
            <person name="Andreopoulos W.B."/>
            <person name="Clum A."/>
            <person name="Lindquist E."/>
            <person name="Daum C."/>
            <person name="Ramamoorthy G.K."/>
            <person name="Gryganskyi A."/>
            <person name="Culley D."/>
            <person name="Magnuson J.K."/>
            <person name="James T.Y."/>
            <person name="O'Malley M.A."/>
            <person name="Stajich J.E."/>
            <person name="Spatafora J.W."/>
            <person name="Visel A."/>
            <person name="Grigoriev I.V."/>
        </authorList>
    </citation>
    <scope>NUCLEOTIDE SEQUENCE [LARGE SCALE GENOMIC DNA]</scope>
    <source>
        <strain evidence="2 3">JEL800</strain>
    </source>
</reference>
<organism evidence="2 3">
    <name type="scientific">Rhizoclosmatium globosum</name>
    <dbReference type="NCBI Taxonomy" id="329046"/>
    <lineage>
        <taxon>Eukaryota</taxon>
        <taxon>Fungi</taxon>
        <taxon>Fungi incertae sedis</taxon>
        <taxon>Chytridiomycota</taxon>
        <taxon>Chytridiomycota incertae sedis</taxon>
        <taxon>Chytridiomycetes</taxon>
        <taxon>Chytridiales</taxon>
        <taxon>Chytriomycetaceae</taxon>
        <taxon>Rhizoclosmatium</taxon>
    </lineage>
</organism>
<comment type="caution">
    <text evidence="2">The sequence shown here is derived from an EMBL/GenBank/DDBJ whole genome shotgun (WGS) entry which is preliminary data.</text>
</comment>
<dbReference type="Proteomes" id="UP000193642">
    <property type="component" value="Unassembled WGS sequence"/>
</dbReference>
<feature type="region of interest" description="Disordered" evidence="1">
    <location>
        <begin position="108"/>
        <end position="185"/>
    </location>
</feature>